<dbReference type="EMBL" id="AFAR01000070">
    <property type="protein sequence ID" value="EGF28759.1"/>
    <property type="molecule type" value="Genomic_DNA"/>
</dbReference>
<proteinExistence type="predicted"/>
<dbReference type="Proteomes" id="UP000006222">
    <property type="component" value="Unassembled WGS sequence"/>
</dbReference>
<gene>
    <name evidence="1" type="ORF">RBWH47_03791</name>
</gene>
<evidence type="ECO:0000313" key="1">
    <source>
        <dbReference type="EMBL" id="EGF28759.1"/>
    </source>
</evidence>
<evidence type="ECO:0000313" key="2">
    <source>
        <dbReference type="Proteomes" id="UP000006222"/>
    </source>
</evidence>
<accession>F2ANL3</accession>
<dbReference type="PATRIC" id="fig|991778.3.peg.1346"/>
<sequence length="51" mass="5976">MVPDLFIETTPKLRAAARVNTIRPENREELCRHPRDWVRNGLVDPFSFPVD</sequence>
<comment type="caution">
    <text evidence="1">The sequence shown here is derived from an EMBL/GenBank/DDBJ whole genome shotgun (WGS) entry which is preliminary data.</text>
</comment>
<protein>
    <submittedName>
        <fullName evidence="1">Uncharacterized protein</fullName>
    </submittedName>
</protein>
<organism evidence="1 2">
    <name type="scientific">Rhodopirellula baltica WH47</name>
    <dbReference type="NCBI Taxonomy" id="991778"/>
    <lineage>
        <taxon>Bacteria</taxon>
        <taxon>Pseudomonadati</taxon>
        <taxon>Planctomycetota</taxon>
        <taxon>Planctomycetia</taxon>
        <taxon>Pirellulales</taxon>
        <taxon>Pirellulaceae</taxon>
        <taxon>Rhodopirellula</taxon>
    </lineage>
</organism>
<name>F2ANL3_RHOBT</name>
<reference evidence="1 2" key="1">
    <citation type="journal article" date="2013" name="Mar. Genomics">
        <title>Expression of sulfatases in Rhodopirellula baltica and the diversity of sulfatases in the genus Rhodopirellula.</title>
        <authorList>
            <person name="Wegner C.E."/>
            <person name="Richter-Heitmann T."/>
            <person name="Klindworth A."/>
            <person name="Klockow C."/>
            <person name="Richter M."/>
            <person name="Achstetter T."/>
            <person name="Glockner F.O."/>
            <person name="Harder J."/>
        </authorList>
    </citation>
    <scope>NUCLEOTIDE SEQUENCE [LARGE SCALE GENOMIC DNA]</scope>
    <source>
        <strain evidence="1 2">WH47</strain>
    </source>
</reference>
<dbReference type="AlphaFoldDB" id="F2ANL3"/>